<keyword evidence="1" id="KW-1133">Transmembrane helix</keyword>
<name>A0A2T4G122_9PSED</name>
<gene>
    <name evidence="2" type="ORF">BBG20_12440</name>
    <name evidence="3" type="ORF">C9382_12675</name>
</gene>
<evidence type="ECO:0000313" key="3">
    <source>
        <dbReference type="EMBL" id="PTC29390.1"/>
    </source>
</evidence>
<feature type="transmembrane region" description="Helical" evidence="1">
    <location>
        <begin position="43"/>
        <end position="62"/>
    </location>
</feature>
<evidence type="ECO:0000313" key="5">
    <source>
        <dbReference type="Proteomes" id="UP000240571"/>
    </source>
</evidence>
<dbReference type="Proteomes" id="UP000095081">
    <property type="component" value="Unassembled WGS sequence"/>
</dbReference>
<keyword evidence="1" id="KW-0472">Membrane</keyword>
<evidence type="ECO:0000256" key="1">
    <source>
        <dbReference type="SAM" id="Phobius"/>
    </source>
</evidence>
<reference evidence="3 5" key="2">
    <citation type="submission" date="2018-03" db="EMBL/GenBank/DDBJ databases">
        <title>Diversity of bacteria associated with corn roots inoculated with woodland soils in Canada, and Description of Pseudomonas aylmerense sp. nov.</title>
        <authorList>
            <person name="Tambong J.T."/>
            <person name="Xu R."/>
            <person name="Tchagang C."/>
        </authorList>
    </citation>
    <scope>NUCLEOTIDE SEQUENCE [LARGE SCALE GENOMIC DNA]</scope>
    <source>
        <strain evidence="3 5">S1E44</strain>
    </source>
</reference>
<accession>A0A2T4G122</accession>
<dbReference type="EMBL" id="MAUE01000015">
    <property type="protein sequence ID" value="OCW28115.1"/>
    <property type="molecule type" value="Genomic_DNA"/>
</dbReference>
<feature type="transmembrane region" description="Helical" evidence="1">
    <location>
        <begin position="9"/>
        <end position="31"/>
    </location>
</feature>
<evidence type="ECO:0000313" key="2">
    <source>
        <dbReference type="EMBL" id="OCW28115.1"/>
    </source>
</evidence>
<keyword evidence="1" id="KW-0812">Transmembrane</keyword>
<dbReference type="AlphaFoldDB" id="A0A2T4G122"/>
<reference evidence="2 4" key="1">
    <citation type="submission" date="2016-06" db="EMBL/GenBank/DDBJ databases">
        <title>Draft genome sequence of Pseudomonas sp. S1E40, a novel strain antagonistic activity to fungal plant pathogen.</title>
        <authorList>
            <person name="Tambong J.T."/>
            <person name="Tchagang C."/>
            <person name="Xu R."/>
        </authorList>
    </citation>
    <scope>NUCLEOTIDE SEQUENCE [LARGE SCALE GENOMIC DNA]</scope>
    <source>
        <strain evidence="2 4">S1E40</strain>
    </source>
</reference>
<evidence type="ECO:0000313" key="4">
    <source>
        <dbReference type="Proteomes" id="UP000095081"/>
    </source>
</evidence>
<keyword evidence="4" id="KW-1185">Reference proteome</keyword>
<dbReference type="OrthoDB" id="7029570at2"/>
<dbReference type="Proteomes" id="UP000240571">
    <property type="component" value="Unassembled WGS sequence"/>
</dbReference>
<dbReference type="RefSeq" id="WP_065903709.1">
    <property type="nucleotide sequence ID" value="NZ_MAUE01000015.1"/>
</dbReference>
<sequence length="83" mass="9211">MRPTPAQPFALRAWIIALLIGLAFVGLEYGLRLEIAGTDPADPPSWLDLTLVLGGYLFMFCLKPIQRAVQLKLCQQTAQKNAR</sequence>
<comment type="caution">
    <text evidence="3">The sequence shown here is derived from an EMBL/GenBank/DDBJ whole genome shotgun (WGS) entry which is preliminary data.</text>
</comment>
<organism evidence="3 5">
    <name type="scientific">Pseudomonas aylmerensis</name>
    <dbReference type="NCBI Taxonomy" id="1869229"/>
    <lineage>
        <taxon>Bacteria</taxon>
        <taxon>Pseudomonadati</taxon>
        <taxon>Pseudomonadota</taxon>
        <taxon>Gammaproteobacteria</taxon>
        <taxon>Pseudomonadales</taxon>
        <taxon>Pseudomonadaceae</taxon>
        <taxon>Pseudomonas</taxon>
    </lineage>
</organism>
<protein>
    <submittedName>
        <fullName evidence="3">Uncharacterized protein</fullName>
    </submittedName>
</protein>
<proteinExistence type="predicted"/>
<dbReference type="EMBL" id="PYWW01000027">
    <property type="protein sequence ID" value="PTC29390.1"/>
    <property type="molecule type" value="Genomic_DNA"/>
</dbReference>